<evidence type="ECO:0000313" key="3">
    <source>
        <dbReference type="Proteomes" id="UP001279734"/>
    </source>
</evidence>
<feature type="region of interest" description="Disordered" evidence="1">
    <location>
        <begin position="1"/>
        <end position="26"/>
    </location>
</feature>
<proteinExistence type="predicted"/>
<protein>
    <submittedName>
        <fullName evidence="2">Uncharacterized protein</fullName>
    </submittedName>
</protein>
<name>A0AAD3XK90_NEPGR</name>
<reference evidence="2" key="1">
    <citation type="submission" date="2023-05" db="EMBL/GenBank/DDBJ databases">
        <title>Nepenthes gracilis genome sequencing.</title>
        <authorList>
            <person name="Fukushima K."/>
        </authorList>
    </citation>
    <scope>NUCLEOTIDE SEQUENCE</scope>
    <source>
        <strain evidence="2">SING2019-196</strain>
    </source>
</reference>
<evidence type="ECO:0000256" key="1">
    <source>
        <dbReference type="SAM" id="MobiDB-lite"/>
    </source>
</evidence>
<sequence length="177" mass="19216">MQYGPWKQAKSRRQRKSASKNFKGSSGTFSPNVVSALADILQMMSSGKQLLGMECYSCSLCCVVKYGVEPSCSKLPAGKCRGVQHSPHHLHIAHIGDRQHQHQQADMVCSRSFLQGQTTGRAASAINRPADIPHSSSLAIINPATKATTAQQDTHDDKLPHSPARTRQASYHGPTPD</sequence>
<comment type="caution">
    <text evidence="2">The sequence shown here is derived from an EMBL/GenBank/DDBJ whole genome shotgun (WGS) entry which is preliminary data.</text>
</comment>
<dbReference type="Proteomes" id="UP001279734">
    <property type="component" value="Unassembled WGS sequence"/>
</dbReference>
<organism evidence="2 3">
    <name type="scientific">Nepenthes gracilis</name>
    <name type="common">Slender pitcher plant</name>
    <dbReference type="NCBI Taxonomy" id="150966"/>
    <lineage>
        <taxon>Eukaryota</taxon>
        <taxon>Viridiplantae</taxon>
        <taxon>Streptophyta</taxon>
        <taxon>Embryophyta</taxon>
        <taxon>Tracheophyta</taxon>
        <taxon>Spermatophyta</taxon>
        <taxon>Magnoliopsida</taxon>
        <taxon>eudicotyledons</taxon>
        <taxon>Gunneridae</taxon>
        <taxon>Pentapetalae</taxon>
        <taxon>Caryophyllales</taxon>
        <taxon>Nepenthaceae</taxon>
        <taxon>Nepenthes</taxon>
    </lineage>
</organism>
<accession>A0AAD3XK90</accession>
<evidence type="ECO:0000313" key="2">
    <source>
        <dbReference type="EMBL" id="GMH07499.1"/>
    </source>
</evidence>
<keyword evidence="3" id="KW-1185">Reference proteome</keyword>
<feature type="compositionally biased region" description="Basic residues" evidence="1">
    <location>
        <begin position="9"/>
        <end position="18"/>
    </location>
</feature>
<dbReference type="EMBL" id="BSYO01000007">
    <property type="protein sequence ID" value="GMH07499.1"/>
    <property type="molecule type" value="Genomic_DNA"/>
</dbReference>
<gene>
    <name evidence="2" type="ORF">Nepgr_009339</name>
</gene>
<feature type="region of interest" description="Disordered" evidence="1">
    <location>
        <begin position="145"/>
        <end position="177"/>
    </location>
</feature>
<dbReference type="AlphaFoldDB" id="A0AAD3XK90"/>